<evidence type="ECO:0000313" key="8">
    <source>
        <dbReference type="WBParaSite" id="Csp11.Scaffold501.g2306.t1"/>
    </source>
</evidence>
<keyword evidence="4 5" id="KW-0472">Membrane</keyword>
<feature type="transmembrane region" description="Helical" evidence="5">
    <location>
        <begin position="12"/>
        <end position="32"/>
    </location>
</feature>
<dbReference type="PANTHER" id="PTHR44733:SF1">
    <property type="entry name" value="DNAJ HOMOLOG SUBFAMILY C MEMBER 22"/>
    <property type="match status" value="1"/>
</dbReference>
<sequence>MSPQESEREVKPWVVRLILIIGGIFGAHRLYLKQIPEAFVFFSTFGVFLIGWFYDSFMFKYEVRNFNISVRENDKNKEKEKFKNGKLLTAQSKFVEFSFTRFLYSVLYGLYIGLATWLACTVTFGWTDINTIPFISVLSLGVTSGVYIIGQCGEQGRELSYIWLASFSSMFIMVRLVQTTVFRAIFFSTIVSTVIGNRSAKNKKRRHTWKHFLFYSSLFLMLLCVILVGCSRKITDKQVTATRPGTFRETISVGSLLRDRIFNPKNVYSFFKGNPIIEYHSKSHTSSNKKSKNNEKSRSFWYQVWSGELFDEITGAAHLTKIDWIELTTTFVVDVLRAESRVVDGSSTVEPFKWALWRIYLIHRFSSDPLISDDQLRAECRKWQKEQQLEKGKKENDFSMLAIRKGCSTLQL</sequence>
<feature type="transmembrane region" description="Helical" evidence="5">
    <location>
        <begin position="212"/>
        <end position="229"/>
    </location>
</feature>
<evidence type="ECO:0000256" key="3">
    <source>
        <dbReference type="ARBA" id="ARBA00022989"/>
    </source>
</evidence>
<evidence type="ECO:0000256" key="2">
    <source>
        <dbReference type="ARBA" id="ARBA00022692"/>
    </source>
</evidence>
<keyword evidence="7" id="KW-1185">Reference proteome</keyword>
<evidence type="ECO:0000256" key="5">
    <source>
        <dbReference type="SAM" id="Phobius"/>
    </source>
</evidence>
<feature type="transmembrane region" description="Helical" evidence="5">
    <location>
        <begin position="132"/>
        <end position="149"/>
    </location>
</feature>
<protein>
    <submittedName>
        <fullName evidence="8">TM2 domain-containing protein</fullName>
    </submittedName>
</protein>
<evidence type="ECO:0000256" key="4">
    <source>
        <dbReference type="ARBA" id="ARBA00023136"/>
    </source>
</evidence>
<evidence type="ECO:0000256" key="1">
    <source>
        <dbReference type="ARBA" id="ARBA00004141"/>
    </source>
</evidence>
<feature type="transmembrane region" description="Helical" evidence="5">
    <location>
        <begin position="161"/>
        <end position="178"/>
    </location>
</feature>
<evidence type="ECO:0000259" key="6">
    <source>
        <dbReference type="Pfam" id="PF05154"/>
    </source>
</evidence>
<reference evidence="8" key="1">
    <citation type="submission" date="2016-11" db="UniProtKB">
        <authorList>
            <consortium name="WormBaseParasite"/>
        </authorList>
    </citation>
    <scope>IDENTIFICATION</scope>
</reference>
<dbReference type="eggNOG" id="ENOG502SRYM">
    <property type="taxonomic scope" value="Eukaryota"/>
</dbReference>
<feature type="transmembrane region" description="Helical" evidence="5">
    <location>
        <begin position="184"/>
        <end position="200"/>
    </location>
</feature>
<keyword evidence="3 5" id="KW-1133">Transmembrane helix</keyword>
<proteinExistence type="predicted"/>
<comment type="subcellular location">
    <subcellularLocation>
        <location evidence="1">Membrane</location>
        <topology evidence="1">Multi-pass membrane protein</topology>
    </subcellularLocation>
</comment>
<keyword evidence="2 5" id="KW-0812">Transmembrane</keyword>
<dbReference type="GO" id="GO:0016020">
    <property type="term" value="C:membrane"/>
    <property type="evidence" value="ECO:0007669"/>
    <property type="project" value="UniProtKB-SubCell"/>
</dbReference>
<feature type="transmembrane region" description="Helical" evidence="5">
    <location>
        <begin position="38"/>
        <end position="54"/>
    </location>
</feature>
<dbReference type="STRING" id="1561998.A0A1I7T4H0"/>
<name>A0A1I7T4H0_9PELO</name>
<feature type="domain" description="TM2" evidence="6">
    <location>
        <begin position="11"/>
        <end position="57"/>
    </location>
</feature>
<dbReference type="Proteomes" id="UP000095282">
    <property type="component" value="Unplaced"/>
</dbReference>
<evidence type="ECO:0000313" key="7">
    <source>
        <dbReference type="Proteomes" id="UP000095282"/>
    </source>
</evidence>
<feature type="transmembrane region" description="Helical" evidence="5">
    <location>
        <begin position="102"/>
        <end position="126"/>
    </location>
</feature>
<dbReference type="AlphaFoldDB" id="A0A1I7T4H0"/>
<accession>A0A1I7T4H0</accession>
<dbReference type="InterPro" id="IPR007829">
    <property type="entry name" value="TM2"/>
</dbReference>
<organism evidence="7 8">
    <name type="scientific">Caenorhabditis tropicalis</name>
    <dbReference type="NCBI Taxonomy" id="1561998"/>
    <lineage>
        <taxon>Eukaryota</taxon>
        <taxon>Metazoa</taxon>
        <taxon>Ecdysozoa</taxon>
        <taxon>Nematoda</taxon>
        <taxon>Chromadorea</taxon>
        <taxon>Rhabditida</taxon>
        <taxon>Rhabditina</taxon>
        <taxon>Rhabditomorpha</taxon>
        <taxon>Rhabditoidea</taxon>
        <taxon>Rhabditidae</taxon>
        <taxon>Peloderinae</taxon>
        <taxon>Caenorhabditis</taxon>
    </lineage>
</organism>
<dbReference type="WBParaSite" id="Csp11.Scaffold501.g2306.t1">
    <property type="protein sequence ID" value="Csp11.Scaffold501.g2306.t1"/>
    <property type="gene ID" value="Csp11.Scaffold501.g2306"/>
</dbReference>
<dbReference type="PANTHER" id="PTHR44733">
    <property type="entry name" value="DNAJ HOMOLOG SUBFAMILY C MEMBER 22"/>
    <property type="match status" value="1"/>
</dbReference>
<dbReference type="Pfam" id="PF05154">
    <property type="entry name" value="TM2"/>
    <property type="match status" value="1"/>
</dbReference>